<feature type="compositionally biased region" description="Acidic residues" evidence="5">
    <location>
        <begin position="418"/>
        <end position="429"/>
    </location>
</feature>
<dbReference type="PROSITE" id="PS51714">
    <property type="entry name" value="G_BMS1"/>
    <property type="match status" value="1"/>
</dbReference>
<evidence type="ECO:0000313" key="8">
    <source>
        <dbReference type="EMBL" id="PRT54195.1"/>
    </source>
</evidence>
<dbReference type="Pfam" id="PF22298">
    <property type="entry name" value="Tsr1_G-like"/>
    <property type="match status" value="1"/>
</dbReference>
<dbReference type="AlphaFoldDB" id="A0A2T0FGT5"/>
<reference evidence="8 9" key="1">
    <citation type="submission" date="2017-04" db="EMBL/GenBank/DDBJ databases">
        <title>Genome sequencing of [Candida] sorbophila.</title>
        <authorList>
            <person name="Ahn J.O."/>
        </authorList>
    </citation>
    <scope>NUCLEOTIDE SEQUENCE [LARGE SCALE GENOMIC DNA]</scope>
    <source>
        <strain evidence="8 9">DS02</strain>
    </source>
</reference>
<dbReference type="GO" id="GO:0000462">
    <property type="term" value="P:maturation of SSU-rRNA from tricistronic rRNA transcript (SSU-rRNA, 5.8S rRNA, LSU-rRNA)"/>
    <property type="evidence" value="ECO:0007669"/>
    <property type="project" value="TreeGrafter"/>
</dbReference>
<evidence type="ECO:0000256" key="1">
    <source>
        <dbReference type="ARBA" id="ARBA00004604"/>
    </source>
</evidence>
<comment type="caution">
    <text evidence="8">The sequence shown here is derived from an EMBL/GenBank/DDBJ whole genome shotgun (WGS) entry which is preliminary data.</text>
</comment>
<feature type="region of interest" description="Disordered" evidence="5">
    <location>
        <begin position="410"/>
        <end position="431"/>
    </location>
</feature>
<dbReference type="GO" id="GO:0000479">
    <property type="term" value="P:endonucleolytic cleavage of tricistronic rRNA transcript (SSU-rRNA, 5.8S rRNA, LSU-rRNA)"/>
    <property type="evidence" value="ECO:0007669"/>
    <property type="project" value="TreeGrafter"/>
</dbReference>
<dbReference type="InterPro" id="IPR030387">
    <property type="entry name" value="G_Bms1/Tsr1_dom"/>
</dbReference>
<dbReference type="RefSeq" id="XP_024663293.1">
    <property type="nucleotide sequence ID" value="XM_024807525.1"/>
</dbReference>
<comment type="similarity">
    <text evidence="4">Belongs to the TRAFAC class translation factor GTPase superfamily. Bms1-like GTPase family. TSR1 subfamily.</text>
</comment>
<feature type="compositionally biased region" description="Basic residues" evidence="5">
    <location>
        <begin position="7"/>
        <end position="21"/>
    </location>
</feature>
<evidence type="ECO:0000313" key="7">
    <source>
        <dbReference type="EMBL" id="PRT53347.1"/>
    </source>
</evidence>
<evidence type="ECO:0000313" key="9">
    <source>
        <dbReference type="Proteomes" id="UP000238350"/>
    </source>
</evidence>
<dbReference type="GO" id="GO:0030688">
    <property type="term" value="C:preribosome, small subunit precursor"/>
    <property type="evidence" value="ECO:0007669"/>
    <property type="project" value="TreeGrafter"/>
</dbReference>
<dbReference type="GeneID" id="36514716"/>
<dbReference type="Proteomes" id="UP000238350">
    <property type="component" value="Unassembled WGS sequence"/>
</dbReference>
<proteinExistence type="inferred from homology"/>
<dbReference type="EMBL" id="NDIQ01000001">
    <property type="protein sequence ID" value="PRT53347.1"/>
    <property type="molecule type" value="Genomic_DNA"/>
</dbReference>
<dbReference type="InterPro" id="IPR039761">
    <property type="entry name" value="Bms1/Tsr1"/>
</dbReference>
<evidence type="ECO:0000256" key="2">
    <source>
        <dbReference type="ARBA" id="ARBA00022517"/>
    </source>
</evidence>
<organism evidence="8 9">
    <name type="scientific">Wickerhamiella sorbophila</name>
    <dbReference type="NCBI Taxonomy" id="45607"/>
    <lineage>
        <taxon>Eukaryota</taxon>
        <taxon>Fungi</taxon>
        <taxon>Dikarya</taxon>
        <taxon>Ascomycota</taxon>
        <taxon>Saccharomycotina</taxon>
        <taxon>Dipodascomycetes</taxon>
        <taxon>Dipodascales</taxon>
        <taxon>Trichomonascaceae</taxon>
        <taxon>Wickerhamiella</taxon>
    </lineage>
</organism>
<evidence type="ECO:0000256" key="5">
    <source>
        <dbReference type="SAM" id="MobiDB-lite"/>
    </source>
</evidence>
<dbReference type="InterPro" id="IPR007034">
    <property type="entry name" value="BMS1_TSR1_C"/>
</dbReference>
<dbReference type="InterPro" id="IPR012948">
    <property type="entry name" value="AARP2CN"/>
</dbReference>
<feature type="region of interest" description="Disordered" evidence="5">
    <location>
        <begin position="1"/>
        <end position="48"/>
    </location>
</feature>
<sequence length="757" mass="85872">MTVHRETLKKKQKGFKSRHATKGSIRTANKGRIDKGGATGPKHNVRTKQDRKNIAKQIQANKRETIAEKLKIFETKNGVPRNVAFVPLTPDIDRSKVLSQFTSSLEAQADPEIPNVIYVPRFRQRLRLFLPDYPDFFGVLDACKGADFVVFVLSAETENNDYGESLIRCVLSQGVTTCLAMIYALENIEGVKQQAQVRSSLSQWYAHFFPEAEKLQRLDTNEALTTARIICQKTPKGVNWRNERPYVVIEKLEQNPTNGALAIQGYVRGRTLNPDTLMHIQGFGDLKIENITEVLSGRQMDVDPRTWTPSENSESCAPLGDTAIELNDYEEDDETTANAGVRMDGHYYVNEMIEAEGGEGPQSLSRVPEGVSDYQAAWFLEGEDYHFDEDEMPGDENMLEDEEGELVGETQNGADERMMEDEELDEDEESRQLKQFRERATDDLEFPDEIELKPEENARERLKRYRGVRSLRQCQWDANENDPRAPEEFTRLCRPGNLQNTMNHLAKEEFKGPEVGTSVIITFLPFTEPADTKLVANYQEKLANEGMMLAAYGLLRSENKVGMMNMSLTTDSEFSTPLKSKEQIICQYGPRRLLVEPLYSQPGRGSDNNVYKFYRYLQPGSQATVSMMAPVMLGSSPVIYFANETEPKLIGTGTTMDADASRIIVKTAILTGHPLKIHKKLVTVRYMFFNPEDVAWFKAVPLFTKWGCTGYIKESLGTHGYFKATFDKRIKAQDTISMALHKRVWPRLALPWSPPNK</sequence>
<dbReference type="Pfam" id="PF04950">
    <property type="entry name" value="RIBIOP_C"/>
    <property type="match status" value="1"/>
</dbReference>
<dbReference type="STRING" id="45607.A0A2T0FGT5"/>
<dbReference type="PANTHER" id="PTHR12858">
    <property type="entry name" value="RIBOSOME BIOGENESIS PROTEIN"/>
    <property type="match status" value="1"/>
</dbReference>
<dbReference type="GO" id="GO:0003924">
    <property type="term" value="F:GTPase activity"/>
    <property type="evidence" value="ECO:0007669"/>
    <property type="project" value="TreeGrafter"/>
</dbReference>
<dbReference type="SMART" id="SM00785">
    <property type="entry name" value="AARP2CN"/>
    <property type="match status" value="1"/>
</dbReference>
<dbReference type="GO" id="GO:0034511">
    <property type="term" value="F:U3 snoRNA binding"/>
    <property type="evidence" value="ECO:0007669"/>
    <property type="project" value="TreeGrafter"/>
</dbReference>
<feature type="domain" description="Bms1-type G" evidence="6">
    <location>
        <begin position="79"/>
        <end position="236"/>
    </location>
</feature>
<dbReference type="GO" id="GO:0005525">
    <property type="term" value="F:GTP binding"/>
    <property type="evidence" value="ECO:0007669"/>
    <property type="project" value="TreeGrafter"/>
</dbReference>
<dbReference type="SMART" id="SM01362">
    <property type="entry name" value="DUF663"/>
    <property type="match status" value="1"/>
</dbReference>
<dbReference type="GO" id="GO:0005730">
    <property type="term" value="C:nucleolus"/>
    <property type="evidence" value="ECO:0007669"/>
    <property type="project" value="UniProtKB-SubCell"/>
</dbReference>
<dbReference type="PANTHER" id="PTHR12858:SF1">
    <property type="entry name" value="PRE-RRNA-PROCESSING PROTEIN TSR1 HOMOLOG"/>
    <property type="match status" value="1"/>
</dbReference>
<evidence type="ECO:0000259" key="6">
    <source>
        <dbReference type="PROSITE" id="PS51714"/>
    </source>
</evidence>
<dbReference type="Pfam" id="PF08142">
    <property type="entry name" value="AARP2CN"/>
    <property type="match status" value="1"/>
</dbReference>
<dbReference type="EMBL" id="NDIQ01000015">
    <property type="protein sequence ID" value="PRT54195.1"/>
    <property type="molecule type" value="Genomic_DNA"/>
</dbReference>
<gene>
    <name evidence="7" type="ORF">B9G98_00967</name>
    <name evidence="8" type="ORF">B9G98_01815</name>
</gene>
<dbReference type="OrthoDB" id="119302at2759"/>
<keyword evidence="3" id="KW-0539">Nucleus</keyword>
<protein>
    <submittedName>
        <fullName evidence="8">Ribosome biogenesis protein TSR1</fullName>
    </submittedName>
</protein>
<evidence type="ECO:0000256" key="3">
    <source>
        <dbReference type="ARBA" id="ARBA00023242"/>
    </source>
</evidence>
<accession>A0A2T0FGT5</accession>
<name>A0A2T0FGT5_9ASCO</name>
<keyword evidence="9" id="KW-1185">Reference proteome</keyword>
<evidence type="ECO:0000256" key="4">
    <source>
        <dbReference type="ARBA" id="ARBA00038288"/>
    </source>
</evidence>
<comment type="subcellular location">
    <subcellularLocation>
        <location evidence="1">Nucleus</location>
        <location evidence="1">Nucleolus</location>
    </subcellularLocation>
</comment>
<keyword evidence="2" id="KW-0690">Ribosome biogenesis</keyword>